<proteinExistence type="predicted"/>
<dbReference type="EMBL" id="MKKU01000001">
    <property type="protein sequence ID" value="RNF27656.1"/>
    <property type="molecule type" value="Genomic_DNA"/>
</dbReference>
<evidence type="ECO:0000256" key="1">
    <source>
        <dbReference type="SAM" id="MobiDB-lite"/>
    </source>
</evidence>
<accession>A0A3R7LFY8</accession>
<evidence type="ECO:0000313" key="4">
    <source>
        <dbReference type="Proteomes" id="UP000284403"/>
    </source>
</evidence>
<dbReference type="Proteomes" id="UP000284403">
    <property type="component" value="Unassembled WGS sequence"/>
</dbReference>
<keyword evidence="2" id="KW-1133">Transmembrane helix</keyword>
<keyword evidence="4" id="KW-1185">Reference proteome</keyword>
<feature type="transmembrane region" description="Helical" evidence="2">
    <location>
        <begin position="20"/>
        <end position="38"/>
    </location>
</feature>
<protein>
    <submittedName>
        <fullName evidence="3">Uncharacterized protein</fullName>
    </submittedName>
</protein>
<name>A0A3R7LFY8_9TRYP</name>
<organism evidence="3 4">
    <name type="scientific">Trypanosoma conorhini</name>
    <dbReference type="NCBI Taxonomy" id="83891"/>
    <lineage>
        <taxon>Eukaryota</taxon>
        <taxon>Discoba</taxon>
        <taxon>Euglenozoa</taxon>
        <taxon>Kinetoplastea</taxon>
        <taxon>Metakinetoplastina</taxon>
        <taxon>Trypanosomatida</taxon>
        <taxon>Trypanosomatidae</taxon>
        <taxon>Trypanosoma</taxon>
    </lineage>
</organism>
<evidence type="ECO:0000256" key="2">
    <source>
        <dbReference type="SAM" id="Phobius"/>
    </source>
</evidence>
<feature type="compositionally biased region" description="Basic residues" evidence="1">
    <location>
        <begin position="88"/>
        <end position="107"/>
    </location>
</feature>
<sequence>MWFLLGCLDLIVEKLKLHSLLLFFPLYTSPLYFFLRWFTSCFALRVAVAPVLCHVSTAASRRPCPQRVSTTPLRAVEVRTLTALRGRGNTKRRRRPTRQRKKTKKNEKKYAGEQHAAVHRSKLQ</sequence>
<reference evidence="3 4" key="1">
    <citation type="journal article" date="2018" name="BMC Genomics">
        <title>Genomic comparison of Trypanosoma conorhini and Trypanosoma rangeli to Trypanosoma cruzi strains of high and low virulence.</title>
        <authorList>
            <person name="Bradwell K.R."/>
            <person name="Koparde V.N."/>
            <person name="Matveyev A.V."/>
            <person name="Serrano M.G."/>
            <person name="Alves J.M."/>
            <person name="Parikh H."/>
            <person name="Huang B."/>
            <person name="Lee V."/>
            <person name="Espinosa-Alvarez O."/>
            <person name="Ortiz P.A."/>
            <person name="Costa-Martins A.G."/>
            <person name="Teixeira M.M."/>
            <person name="Buck G.A."/>
        </authorList>
    </citation>
    <scope>NUCLEOTIDE SEQUENCE [LARGE SCALE GENOMIC DNA]</scope>
    <source>
        <strain evidence="3 4">025E</strain>
    </source>
</reference>
<keyword evidence="2" id="KW-0472">Membrane</keyword>
<evidence type="ECO:0000313" key="3">
    <source>
        <dbReference type="EMBL" id="RNF27656.1"/>
    </source>
</evidence>
<feature type="region of interest" description="Disordered" evidence="1">
    <location>
        <begin position="85"/>
        <end position="124"/>
    </location>
</feature>
<dbReference type="AlphaFoldDB" id="A0A3R7LFY8"/>
<dbReference type="RefSeq" id="XP_029232862.1">
    <property type="nucleotide sequence ID" value="XM_029366989.1"/>
</dbReference>
<gene>
    <name evidence="3" type="ORF">Tco025E_00040</name>
</gene>
<keyword evidence="2" id="KW-0812">Transmembrane</keyword>
<comment type="caution">
    <text evidence="3">The sequence shown here is derived from an EMBL/GenBank/DDBJ whole genome shotgun (WGS) entry which is preliminary data.</text>
</comment>
<dbReference type="GeneID" id="40313651"/>